<feature type="domain" description="Reverse transcriptase Ty1/copia-type" evidence="1">
    <location>
        <begin position="371"/>
        <end position="463"/>
    </location>
</feature>
<dbReference type="SUPFAM" id="SSF53098">
    <property type="entry name" value="Ribonuclease H-like"/>
    <property type="match status" value="1"/>
</dbReference>
<gene>
    <name evidence="3" type="ORF">Scaly_0998300</name>
</gene>
<proteinExistence type="predicted"/>
<evidence type="ECO:0000313" key="3">
    <source>
        <dbReference type="EMBL" id="KAL0373167.1"/>
    </source>
</evidence>
<dbReference type="AlphaFoldDB" id="A0AAW2QZ57"/>
<dbReference type="PANTHER" id="PTHR34222:SF99">
    <property type="entry name" value="PROTEIN, PUTATIVE-RELATED"/>
    <property type="match status" value="1"/>
</dbReference>
<dbReference type="PANTHER" id="PTHR34222">
    <property type="entry name" value="GAG_PRE-INTEGRS DOMAIN-CONTAINING PROTEIN"/>
    <property type="match status" value="1"/>
</dbReference>
<evidence type="ECO:0000259" key="1">
    <source>
        <dbReference type="Pfam" id="PF07727"/>
    </source>
</evidence>
<reference evidence="3" key="2">
    <citation type="journal article" date="2024" name="Plant">
        <title>Genomic evolution and insights into agronomic trait innovations of Sesamum species.</title>
        <authorList>
            <person name="Miao H."/>
            <person name="Wang L."/>
            <person name="Qu L."/>
            <person name="Liu H."/>
            <person name="Sun Y."/>
            <person name="Le M."/>
            <person name="Wang Q."/>
            <person name="Wei S."/>
            <person name="Zheng Y."/>
            <person name="Lin W."/>
            <person name="Duan Y."/>
            <person name="Cao H."/>
            <person name="Xiong S."/>
            <person name="Wang X."/>
            <person name="Wei L."/>
            <person name="Li C."/>
            <person name="Ma Q."/>
            <person name="Ju M."/>
            <person name="Zhao R."/>
            <person name="Li G."/>
            <person name="Mu C."/>
            <person name="Tian Q."/>
            <person name="Mei H."/>
            <person name="Zhang T."/>
            <person name="Gao T."/>
            <person name="Zhang H."/>
        </authorList>
    </citation>
    <scope>NUCLEOTIDE SEQUENCE</scope>
    <source>
        <strain evidence="3">KEN8</strain>
    </source>
</reference>
<dbReference type="Pfam" id="PF25597">
    <property type="entry name" value="SH3_retrovirus"/>
    <property type="match status" value="1"/>
</dbReference>
<comment type="caution">
    <text evidence="3">The sequence shown here is derived from an EMBL/GenBank/DDBJ whole genome shotgun (WGS) entry which is preliminary data.</text>
</comment>
<name>A0AAW2QZ57_9LAMI</name>
<dbReference type="InterPro" id="IPR012337">
    <property type="entry name" value="RNaseH-like_sf"/>
</dbReference>
<protein>
    <submittedName>
        <fullName evidence="3">Retrovirus-related Pol polyprotein from transposon RE2</fullName>
    </submittedName>
</protein>
<evidence type="ECO:0000259" key="2">
    <source>
        <dbReference type="Pfam" id="PF25597"/>
    </source>
</evidence>
<sequence>MAFTTQFSGVLSEIQHGNEGNHDNKLGGVAIAILGSPCDIALISEGDLTVIEYYTKLKKLWDELVRNQILFLDPLPSVQNAFSMILHVEKQMSVQDGGAKPNLKKRMPTNKGGLICENCQRSSHSKDVVPDWYKKLNDQKRKRAGRVRGFTTTVEDISNTQRDDRLFSEKLRAELEKLMRRKCLWIQYMSIWCKRMTLQDLRTKTTLAIAPLINRPATWTYLMKHKSQVVNILDSFCNMFLTQFETKSKVIHSDNGAEFLSHHCQSLFHSFNTNPHKDFNNQAFQGVFPGYVAGQKAYKVLDLTINSVMVIRDVIFKESTFLLATTPSLSQYVPLPIIPITEDPNYSTPQLNHLFIPVLVPFPLFQYLLHFEVISLPAGKNAIENKWVYKLKMRADSTIERYKARLVAKGYNQIEGVDYTESFSLVAKSVTVRMFIAVATAHKWPIHQLDINNAFLHGYLQEKFTWFLLKDTQCP</sequence>
<dbReference type="InterPro" id="IPR057670">
    <property type="entry name" value="SH3_retrovirus"/>
</dbReference>
<feature type="domain" description="Retroviral polymerase SH3-like" evidence="2">
    <location>
        <begin position="276"/>
        <end position="321"/>
    </location>
</feature>
<accession>A0AAW2QZ57</accession>
<organism evidence="3">
    <name type="scientific">Sesamum calycinum</name>
    <dbReference type="NCBI Taxonomy" id="2727403"/>
    <lineage>
        <taxon>Eukaryota</taxon>
        <taxon>Viridiplantae</taxon>
        <taxon>Streptophyta</taxon>
        <taxon>Embryophyta</taxon>
        <taxon>Tracheophyta</taxon>
        <taxon>Spermatophyta</taxon>
        <taxon>Magnoliopsida</taxon>
        <taxon>eudicotyledons</taxon>
        <taxon>Gunneridae</taxon>
        <taxon>Pentapetalae</taxon>
        <taxon>asterids</taxon>
        <taxon>lamiids</taxon>
        <taxon>Lamiales</taxon>
        <taxon>Pedaliaceae</taxon>
        <taxon>Sesamum</taxon>
    </lineage>
</organism>
<dbReference type="InterPro" id="IPR013103">
    <property type="entry name" value="RVT_2"/>
</dbReference>
<dbReference type="EMBL" id="JACGWM010000005">
    <property type="protein sequence ID" value="KAL0373167.1"/>
    <property type="molecule type" value="Genomic_DNA"/>
</dbReference>
<dbReference type="Pfam" id="PF07727">
    <property type="entry name" value="RVT_2"/>
    <property type="match status" value="1"/>
</dbReference>
<reference evidence="3" key="1">
    <citation type="submission" date="2020-06" db="EMBL/GenBank/DDBJ databases">
        <authorList>
            <person name="Li T."/>
            <person name="Hu X."/>
            <person name="Zhang T."/>
            <person name="Song X."/>
            <person name="Zhang H."/>
            <person name="Dai N."/>
            <person name="Sheng W."/>
            <person name="Hou X."/>
            <person name="Wei L."/>
        </authorList>
    </citation>
    <scope>NUCLEOTIDE SEQUENCE</scope>
    <source>
        <strain evidence="3">KEN8</strain>
        <tissue evidence="3">Leaf</tissue>
    </source>
</reference>